<evidence type="ECO:0000259" key="1">
    <source>
        <dbReference type="SMART" id="SM00382"/>
    </source>
</evidence>
<dbReference type="EMBL" id="JACAZI010000004">
    <property type="protein sequence ID" value="KAF7362807.1"/>
    <property type="molecule type" value="Genomic_DNA"/>
</dbReference>
<proteinExistence type="predicted"/>
<dbReference type="AlphaFoldDB" id="A0A8H6YPK4"/>
<dbReference type="SMART" id="SM00382">
    <property type="entry name" value="AAA"/>
    <property type="match status" value="1"/>
</dbReference>
<dbReference type="SUPFAM" id="SSF52540">
    <property type="entry name" value="P-loop containing nucleoside triphosphate hydrolases"/>
    <property type="match status" value="1"/>
</dbReference>
<dbReference type="Pfam" id="PF00004">
    <property type="entry name" value="AAA"/>
    <property type="match status" value="1"/>
</dbReference>
<dbReference type="InterPro" id="IPR027417">
    <property type="entry name" value="P-loop_NTPase"/>
</dbReference>
<accession>A0A8H6YPK4</accession>
<dbReference type="GO" id="GO:0005524">
    <property type="term" value="F:ATP binding"/>
    <property type="evidence" value="ECO:0007669"/>
    <property type="project" value="InterPro"/>
</dbReference>
<name>A0A8H6YPK4_9AGAR</name>
<sequence>MHLRLKSLLKSPKAPTPAPWDNDWVDDSESKTSTIAEDEPLPPALLKIKRLDYFYSRWSKGWKYRKINTNTTDTLPVLPGAPNDQWKDYGIVFVRTIPQQENLPPTFTIIIQCEYLYKVCQDAIPGWSNVLANAVSSHAPGFKPDTFLASLPSLTEYRDKLASKKQRSDLDTHLLSSVNVLLSFLRAEFCSTIATIERLTAQGEITFDLLYTIFLPKTLIVARCSLTGLERLYSLRYWTPTVVDGNPACWLQLEGIDLIKQSESGVAIGRPCTRRIIHYFAGTVPIDSLEAFPLKFHASEAQLRKTILQRGQKWVDLIGVHHMQYNGIAGTFSFGSLFRHQVEGRIMIDSAMAPRSNADSVDIHVKEGETVHLSQEELLLTPTRVCGFSLSDKLWLEFDITKIEPVSWNEDAFASLVLPDEHKSLLCSLVGAHHEKAGFDDFIRGKGAGLVVNLFGPPGVGKTFSAEATSDYVKRPLYVIGAGDLGATAEAVEDALMRAFKLATAWKAIVLIDEVGVRTCSSNAAHFTTCIAIPWSLFCKSLLTCQPRRNTNGSTSLRQVEYYRGILFLTTNRVQAFDEAFLSRIHVALHFTELSEASRAKVWRAFTTKAGLDDISDAQVAMLAQRRINGREIKNAVSTAKSLAFGRCEALGIHHLLETLETMNSFKEQFEQLKVETQFYD</sequence>
<keyword evidence="3" id="KW-1185">Reference proteome</keyword>
<dbReference type="InterPro" id="IPR054289">
    <property type="entry name" value="DUF7025"/>
</dbReference>
<feature type="domain" description="AAA+ ATPase" evidence="1">
    <location>
        <begin position="448"/>
        <end position="596"/>
    </location>
</feature>
<dbReference type="PANTHER" id="PTHR46411">
    <property type="entry name" value="FAMILY ATPASE, PUTATIVE-RELATED"/>
    <property type="match status" value="1"/>
</dbReference>
<evidence type="ECO:0000313" key="3">
    <source>
        <dbReference type="Proteomes" id="UP000620124"/>
    </source>
</evidence>
<dbReference type="InterPro" id="IPR003959">
    <property type="entry name" value="ATPase_AAA_core"/>
</dbReference>
<organism evidence="2 3">
    <name type="scientific">Mycena venus</name>
    <dbReference type="NCBI Taxonomy" id="2733690"/>
    <lineage>
        <taxon>Eukaryota</taxon>
        <taxon>Fungi</taxon>
        <taxon>Dikarya</taxon>
        <taxon>Basidiomycota</taxon>
        <taxon>Agaricomycotina</taxon>
        <taxon>Agaricomycetes</taxon>
        <taxon>Agaricomycetidae</taxon>
        <taxon>Agaricales</taxon>
        <taxon>Marasmiineae</taxon>
        <taxon>Mycenaceae</taxon>
        <taxon>Mycena</taxon>
    </lineage>
</organism>
<dbReference type="PANTHER" id="PTHR46411:SF3">
    <property type="entry name" value="AAA+ ATPASE DOMAIN-CONTAINING PROTEIN"/>
    <property type="match status" value="1"/>
</dbReference>
<dbReference type="OrthoDB" id="10042665at2759"/>
<dbReference type="Proteomes" id="UP000620124">
    <property type="component" value="Unassembled WGS sequence"/>
</dbReference>
<reference evidence="2" key="1">
    <citation type="submission" date="2020-05" db="EMBL/GenBank/DDBJ databases">
        <title>Mycena genomes resolve the evolution of fungal bioluminescence.</title>
        <authorList>
            <person name="Tsai I.J."/>
        </authorList>
    </citation>
    <scope>NUCLEOTIDE SEQUENCE</scope>
    <source>
        <strain evidence="2">CCC161011</strain>
    </source>
</reference>
<comment type="caution">
    <text evidence="2">The sequence shown here is derived from an EMBL/GenBank/DDBJ whole genome shotgun (WGS) entry which is preliminary data.</text>
</comment>
<dbReference type="GO" id="GO:0016887">
    <property type="term" value="F:ATP hydrolysis activity"/>
    <property type="evidence" value="ECO:0007669"/>
    <property type="project" value="InterPro"/>
</dbReference>
<protein>
    <submittedName>
        <fullName evidence="2">AAA domain-containing protein</fullName>
    </submittedName>
</protein>
<gene>
    <name evidence="2" type="ORF">MVEN_00630500</name>
</gene>
<dbReference type="InterPro" id="IPR003593">
    <property type="entry name" value="AAA+_ATPase"/>
</dbReference>
<dbReference type="Gene3D" id="3.40.50.300">
    <property type="entry name" value="P-loop containing nucleotide triphosphate hydrolases"/>
    <property type="match status" value="1"/>
</dbReference>
<evidence type="ECO:0000313" key="2">
    <source>
        <dbReference type="EMBL" id="KAF7362807.1"/>
    </source>
</evidence>
<dbReference type="Pfam" id="PF22942">
    <property type="entry name" value="DUF7025"/>
    <property type="match status" value="1"/>
</dbReference>